<feature type="compositionally biased region" description="Low complexity" evidence="10">
    <location>
        <begin position="216"/>
        <end position="230"/>
    </location>
</feature>
<dbReference type="Gene3D" id="3.40.50.80">
    <property type="entry name" value="Nucleotide-binding domain of ferredoxin-NADP reductase (FNR) module"/>
    <property type="match status" value="1"/>
</dbReference>
<dbReference type="PANTHER" id="PTHR19384:SF10">
    <property type="entry name" value="NADPH-DEPENDENT DIFLAVIN OXIDOREDUCTASE 1"/>
    <property type="match status" value="1"/>
</dbReference>
<dbReference type="InterPro" id="IPR008254">
    <property type="entry name" value="Flavodoxin/NO_synth"/>
</dbReference>
<sequence length="708" mass="78208">MATGTAEPTPWAGPAVLPTHPAPDPARPAITILYASSTGTAADVAHRIAADLVRARFPLARCTSCDAYDPAALIDESHVLFVVATTGAGEFPASALSFWRFLLRDGLPADILSDLRTAVFGLGDSSYPRFCWPARKLTRRLHALGAQPLLPSPDDAKLIPEGDDQHPLGLEGALGPWLDALYSTLEKECPPSAQYPHIADDILLPPRVRVRLRKGSSSFPSSSSSTSLPQQQPPPPPPFIPPGWHPATLVRNERVTAPGHFQDVRAIEWERTDGSAIEYMPGDVACILPENDPADIDRLLRRMGWTQHADTLVDLLPEADEPLPPYVPTQPITFRRLLTSYLSPLSVPRRSFFAFLRAFTPPSHLEHEKLTEFLTPGEGTDEMFEYAQRVRRTCLEVLEEFRGFVGIAPEWAVEMFGWMQERKFSIASAPAVSPRKIELAIAIVKYRTRLREPRRGICTAWLARLKPSPKASPDDDQPLTANTDSEASEATVFPFRIERGTMHLPRTSDQTTPLILVGPGTGVAPMRSLAHERLARLGWDVRALLSLSAEEERSGEDKEANKDDGGSGAGSRSLPNLQLFLGCRHSERDFLFGAEWERLARSTSASASFPAQEKGRLQYALAPSREKEDGSKVYVQDKIAEHGQLVWELLSQGGAYFYISGSSGKMPEAVREAVKRAVREHGQMDEAQAERYLDGLEAKGRWQEECWS</sequence>
<evidence type="ECO:0000256" key="4">
    <source>
        <dbReference type="ARBA" id="ARBA00022630"/>
    </source>
</evidence>
<dbReference type="InterPro" id="IPR039261">
    <property type="entry name" value="FNR_nucleotide-bd"/>
</dbReference>
<evidence type="ECO:0000256" key="10">
    <source>
        <dbReference type="SAM" id="MobiDB-lite"/>
    </source>
</evidence>
<feature type="binding site" evidence="9">
    <location>
        <begin position="84"/>
        <end position="87"/>
    </location>
    <ligand>
        <name>FMN</name>
        <dbReference type="ChEBI" id="CHEBI:58210"/>
    </ligand>
</feature>
<dbReference type="Proteomes" id="UP001176521">
    <property type="component" value="Unassembled WGS sequence"/>
</dbReference>
<keyword evidence="7 9" id="KW-0521">NADP</keyword>
<evidence type="ECO:0000256" key="5">
    <source>
        <dbReference type="ARBA" id="ARBA00022643"/>
    </source>
</evidence>
<comment type="caution">
    <text evidence="9">Lacks conserved residue(s) required for the propagation of feature annotation.</text>
</comment>
<dbReference type="GO" id="GO:0016651">
    <property type="term" value="F:oxidoreductase activity, acting on NAD(P)H"/>
    <property type="evidence" value="ECO:0007669"/>
    <property type="project" value="UniProtKB-UniRule"/>
</dbReference>
<dbReference type="InterPro" id="IPR028879">
    <property type="entry name" value="NDOR1"/>
</dbReference>
<comment type="similarity">
    <text evidence="9">Belongs to the NADPH-dependent diflavin oxidoreductase NDOR1 family.</text>
</comment>
<dbReference type="InterPro" id="IPR029039">
    <property type="entry name" value="Flavoprotein-like_sf"/>
</dbReference>
<feature type="binding site" evidence="9">
    <location>
        <begin position="422"/>
        <end position="425"/>
    </location>
    <ligand>
        <name>FAD</name>
        <dbReference type="ChEBI" id="CHEBI:57692"/>
    </ligand>
</feature>
<feature type="domain" description="Flavodoxin-like" evidence="11">
    <location>
        <begin position="30"/>
        <end position="182"/>
    </location>
</feature>
<dbReference type="Gene3D" id="1.20.990.10">
    <property type="entry name" value="NADPH-cytochrome p450 Reductase, Chain A, domain 3"/>
    <property type="match status" value="1"/>
</dbReference>
<feature type="binding site" evidence="9">
    <location>
        <begin position="624"/>
        <end position="625"/>
    </location>
    <ligand>
        <name>NADP(+)</name>
        <dbReference type="ChEBI" id="CHEBI:58349"/>
    </ligand>
</feature>
<dbReference type="Pfam" id="PF00258">
    <property type="entry name" value="Flavodoxin_1"/>
    <property type="match status" value="1"/>
</dbReference>
<keyword evidence="4 9" id="KW-0285">Flavoprotein</keyword>
<evidence type="ECO:0000256" key="2">
    <source>
        <dbReference type="ARBA" id="ARBA00001974"/>
    </source>
</evidence>
<feature type="region of interest" description="Disordered" evidence="10">
    <location>
        <begin position="214"/>
        <end position="246"/>
    </location>
</feature>
<evidence type="ECO:0000256" key="3">
    <source>
        <dbReference type="ARBA" id="ARBA00022490"/>
    </source>
</evidence>
<dbReference type="SUPFAM" id="SSF52343">
    <property type="entry name" value="Ferredoxin reductase-like, C-terminal NADP-linked domain"/>
    <property type="match status" value="1"/>
</dbReference>
<organism evidence="13 14">
    <name type="scientific">Tilletia horrida</name>
    <dbReference type="NCBI Taxonomy" id="155126"/>
    <lineage>
        <taxon>Eukaryota</taxon>
        <taxon>Fungi</taxon>
        <taxon>Dikarya</taxon>
        <taxon>Basidiomycota</taxon>
        <taxon>Ustilaginomycotina</taxon>
        <taxon>Exobasidiomycetes</taxon>
        <taxon>Tilletiales</taxon>
        <taxon>Tilletiaceae</taxon>
        <taxon>Tilletia</taxon>
    </lineage>
</organism>
<comment type="similarity">
    <text evidence="9">In the N-terminal section; belongs to the flavodoxin family.</text>
</comment>
<dbReference type="InterPro" id="IPR017938">
    <property type="entry name" value="Riboflavin_synthase-like_b-brl"/>
</dbReference>
<dbReference type="InterPro" id="IPR003097">
    <property type="entry name" value="CysJ-like_FAD-binding"/>
</dbReference>
<dbReference type="SUPFAM" id="SSF63380">
    <property type="entry name" value="Riboflavin synthase domain-like"/>
    <property type="match status" value="1"/>
</dbReference>
<evidence type="ECO:0000313" key="13">
    <source>
        <dbReference type="EMBL" id="KAK0531794.1"/>
    </source>
</evidence>
<feature type="region of interest" description="Disordered" evidence="10">
    <location>
        <begin position="467"/>
        <end position="486"/>
    </location>
</feature>
<evidence type="ECO:0000256" key="6">
    <source>
        <dbReference type="ARBA" id="ARBA00022827"/>
    </source>
</evidence>
<comment type="cofactor">
    <cofactor evidence="1 9">
        <name>FMN</name>
        <dbReference type="ChEBI" id="CHEBI:58210"/>
    </cofactor>
</comment>
<dbReference type="Gene3D" id="2.40.30.10">
    <property type="entry name" value="Translation factors"/>
    <property type="match status" value="1"/>
</dbReference>
<dbReference type="InterPro" id="IPR001709">
    <property type="entry name" value="Flavoprot_Pyr_Nucl_cyt_Rdtase"/>
</dbReference>
<feature type="region of interest" description="Disordered" evidence="10">
    <location>
        <begin position="550"/>
        <end position="571"/>
    </location>
</feature>
<keyword evidence="8 9" id="KW-0560">Oxidoreductase</keyword>
<proteinExistence type="inferred from homology"/>
<dbReference type="InterPro" id="IPR001094">
    <property type="entry name" value="Flavdoxin-like"/>
</dbReference>
<dbReference type="EC" id="1.18.1.-" evidence="9"/>
<dbReference type="SUPFAM" id="SSF52218">
    <property type="entry name" value="Flavoproteins"/>
    <property type="match status" value="1"/>
</dbReference>
<evidence type="ECO:0000313" key="14">
    <source>
        <dbReference type="Proteomes" id="UP001176521"/>
    </source>
</evidence>
<dbReference type="InterPro" id="IPR017927">
    <property type="entry name" value="FAD-bd_FR_type"/>
</dbReference>
<dbReference type="AlphaFoldDB" id="A0AAN6GBA6"/>
<dbReference type="Gene3D" id="3.40.50.360">
    <property type="match status" value="1"/>
</dbReference>
<dbReference type="GO" id="GO:0010181">
    <property type="term" value="F:FMN binding"/>
    <property type="evidence" value="ECO:0007669"/>
    <property type="project" value="UniProtKB-UniRule"/>
</dbReference>
<protein>
    <recommendedName>
        <fullName evidence="9">NADPH-dependent diflavin oxidoreductase 1</fullName>
        <ecNumber evidence="9">1.18.1.-</ecNumber>
    </recommendedName>
    <alternativeName>
        <fullName evidence="9">NADPH-dependent FMN and FAD-containing oxidoreductase</fullName>
    </alternativeName>
</protein>
<dbReference type="HAMAP" id="MF_03178">
    <property type="entry name" value="NDOR1"/>
    <property type="match status" value="1"/>
</dbReference>
<dbReference type="Pfam" id="PF00175">
    <property type="entry name" value="NAD_binding_1"/>
    <property type="match status" value="1"/>
</dbReference>
<comment type="subcellular location">
    <subcellularLocation>
        <location evidence="9">Cytoplasm</location>
    </subcellularLocation>
    <subcellularLocation>
        <location evidence="9">Mitochondrion</location>
    </subcellularLocation>
    <text evidence="9">Relocalizes to mitochondria after H(2)O(2) exposure.</text>
</comment>
<keyword evidence="3 9" id="KW-0963">Cytoplasm</keyword>
<comment type="cofactor">
    <cofactor evidence="2 9">
        <name>FAD</name>
        <dbReference type="ChEBI" id="CHEBI:57692"/>
    </cofactor>
</comment>
<evidence type="ECO:0000259" key="12">
    <source>
        <dbReference type="PROSITE" id="PS51384"/>
    </source>
</evidence>
<keyword evidence="6 9" id="KW-0274">FAD</keyword>
<feature type="region of interest" description="Disordered" evidence="10">
    <location>
        <begin position="1"/>
        <end position="20"/>
    </location>
</feature>
<keyword evidence="9" id="KW-0496">Mitochondrion</keyword>
<comment type="function">
    <text evidence="9">NADPH-dependent reductase which is a central component of the cytosolic iron-sulfur (Fe-S) protein assembly (CIA) machinery. Transfers electrons from NADPH via its FAD and FMN prosthetic groups to the [2Fe-2S] cluster of DRE2, another key component of the CIA machinery. In turn, this reduced cluster provides electrons for assembly of cytosolic iron-sulfur cluster proteins. Positively controls H(2)O(2)-induced cell death.</text>
</comment>
<reference evidence="13" key="1">
    <citation type="journal article" date="2023" name="PhytoFront">
        <title>Draft Genome Resources of Seven Strains of Tilletia horrida, Causal Agent of Kernel Smut of Rice.</title>
        <authorList>
            <person name="Khanal S."/>
            <person name="Antony Babu S."/>
            <person name="Zhou X.G."/>
        </authorList>
    </citation>
    <scope>NUCLEOTIDE SEQUENCE</scope>
    <source>
        <strain evidence="13">TX3</strain>
    </source>
</reference>
<dbReference type="Pfam" id="PF00667">
    <property type="entry name" value="FAD_binding_1"/>
    <property type="match status" value="1"/>
</dbReference>
<dbReference type="PROSITE" id="PS50902">
    <property type="entry name" value="FLAVODOXIN_LIKE"/>
    <property type="match status" value="1"/>
</dbReference>
<dbReference type="PRINTS" id="PR00369">
    <property type="entry name" value="FLAVODOXIN"/>
</dbReference>
<dbReference type="GO" id="GO:0050660">
    <property type="term" value="F:flavin adenine dinucleotide binding"/>
    <property type="evidence" value="ECO:0007669"/>
    <property type="project" value="UniProtKB-UniRule"/>
</dbReference>
<dbReference type="GO" id="GO:0016226">
    <property type="term" value="P:iron-sulfur cluster assembly"/>
    <property type="evidence" value="ECO:0007669"/>
    <property type="project" value="UniProtKB-UniRule"/>
</dbReference>
<dbReference type="GO" id="GO:0160246">
    <property type="term" value="F:NADPH-iron-sulfur [2Fe-2S] protein oxidoreductase activity"/>
    <property type="evidence" value="ECO:0007669"/>
    <property type="project" value="InterPro"/>
</dbReference>
<feature type="binding site" evidence="9">
    <location>
        <begin position="632"/>
        <end position="636"/>
    </location>
    <ligand>
        <name>NADP(+)</name>
        <dbReference type="ChEBI" id="CHEBI:58349"/>
    </ligand>
</feature>
<evidence type="ECO:0000256" key="7">
    <source>
        <dbReference type="ARBA" id="ARBA00022857"/>
    </source>
</evidence>
<dbReference type="GO" id="GO:0050661">
    <property type="term" value="F:NADP binding"/>
    <property type="evidence" value="ECO:0007669"/>
    <property type="project" value="UniProtKB-UniRule"/>
</dbReference>
<dbReference type="InterPro" id="IPR023173">
    <property type="entry name" value="NADPH_Cyt_P450_Rdtase_alpha"/>
</dbReference>
<evidence type="ECO:0000259" key="11">
    <source>
        <dbReference type="PROSITE" id="PS50902"/>
    </source>
</evidence>
<feature type="compositionally biased region" description="Pro residues" evidence="10">
    <location>
        <begin position="231"/>
        <end position="244"/>
    </location>
</feature>
<dbReference type="PANTHER" id="PTHR19384">
    <property type="entry name" value="NITRIC OXIDE SYNTHASE-RELATED"/>
    <property type="match status" value="1"/>
</dbReference>
<dbReference type="InterPro" id="IPR001433">
    <property type="entry name" value="OxRdtase_FAD/NAD-bd"/>
</dbReference>
<comment type="similarity">
    <text evidence="9">In the C-terminal section; belongs to the flavoprotein pyridine nucleotide cytochrome reductase family.</text>
</comment>
<accession>A0AAN6GBA6</accession>
<gene>
    <name evidence="9 13" type="primary">TAH18</name>
    <name evidence="13" type="ORF">OC842_003506</name>
</gene>
<comment type="subunit">
    <text evidence="9">Interacts with DRE2; as part of the cytosolic iron-sulfur (Fe-S) protein assembly (CIA) machinery.</text>
</comment>
<name>A0AAN6GBA6_9BASI</name>
<dbReference type="GO" id="GO:0005739">
    <property type="term" value="C:mitochondrion"/>
    <property type="evidence" value="ECO:0007669"/>
    <property type="project" value="UniProtKB-SubCell"/>
</dbReference>
<dbReference type="EMBL" id="JAPDMQ010000176">
    <property type="protein sequence ID" value="KAK0531794.1"/>
    <property type="molecule type" value="Genomic_DNA"/>
</dbReference>
<comment type="caution">
    <text evidence="13">The sequence shown here is derived from an EMBL/GenBank/DDBJ whole genome shotgun (WGS) entry which is preliminary data.</text>
</comment>
<feature type="domain" description="FAD-binding FR-type" evidence="12">
    <location>
        <begin position="242"/>
        <end position="505"/>
    </location>
</feature>
<evidence type="ECO:0000256" key="9">
    <source>
        <dbReference type="HAMAP-Rule" id="MF_03178"/>
    </source>
</evidence>
<feature type="compositionally biased region" description="Basic and acidic residues" evidence="10">
    <location>
        <begin position="550"/>
        <end position="565"/>
    </location>
</feature>
<feature type="binding site" evidence="9">
    <location>
        <position position="391"/>
    </location>
    <ligand>
        <name>FAD</name>
        <dbReference type="ChEBI" id="CHEBI:57692"/>
    </ligand>
</feature>
<feature type="binding site" evidence="9">
    <location>
        <begin position="122"/>
        <end position="131"/>
    </location>
    <ligand>
        <name>FMN</name>
        <dbReference type="ChEBI" id="CHEBI:58210"/>
    </ligand>
</feature>
<feature type="binding site" evidence="9">
    <location>
        <position position="707"/>
    </location>
    <ligand>
        <name>FAD</name>
        <dbReference type="ChEBI" id="CHEBI:57692"/>
    </ligand>
</feature>
<comment type="catalytic activity">
    <reaction evidence="9">
        <text>2 oxidized [2Fe-2S]-[protein] + NADPH = 2 reduced [2Fe-2S]-[protein] + NADP(+) + H(+)</text>
        <dbReference type="Rhea" id="RHEA:67716"/>
        <dbReference type="Rhea" id="RHEA-COMP:17327"/>
        <dbReference type="Rhea" id="RHEA-COMP:17328"/>
        <dbReference type="ChEBI" id="CHEBI:15378"/>
        <dbReference type="ChEBI" id="CHEBI:33737"/>
        <dbReference type="ChEBI" id="CHEBI:33738"/>
        <dbReference type="ChEBI" id="CHEBI:57783"/>
        <dbReference type="ChEBI" id="CHEBI:58349"/>
    </reaction>
</comment>
<evidence type="ECO:0000256" key="1">
    <source>
        <dbReference type="ARBA" id="ARBA00001917"/>
    </source>
</evidence>
<feature type="binding site" evidence="9">
    <location>
        <begin position="456"/>
        <end position="459"/>
    </location>
    <ligand>
        <name>FAD</name>
        <dbReference type="ChEBI" id="CHEBI:57692"/>
    </ligand>
</feature>
<evidence type="ECO:0000256" key="8">
    <source>
        <dbReference type="ARBA" id="ARBA00023002"/>
    </source>
</evidence>
<feature type="binding site" evidence="9">
    <location>
        <position position="164"/>
    </location>
    <ligand>
        <name>FMN</name>
        <dbReference type="ChEBI" id="CHEBI:58210"/>
    </ligand>
</feature>
<dbReference type="PROSITE" id="PS51384">
    <property type="entry name" value="FAD_FR"/>
    <property type="match status" value="1"/>
</dbReference>
<feature type="binding site" evidence="9">
    <location>
        <position position="521"/>
    </location>
    <ligand>
        <name>NADP(+)</name>
        <dbReference type="ChEBI" id="CHEBI:58349"/>
    </ligand>
</feature>
<dbReference type="PRINTS" id="PR00371">
    <property type="entry name" value="FPNCR"/>
</dbReference>
<keyword evidence="5 9" id="KW-0288">FMN</keyword>
<dbReference type="GO" id="GO:0005829">
    <property type="term" value="C:cytosol"/>
    <property type="evidence" value="ECO:0007669"/>
    <property type="project" value="TreeGrafter"/>
</dbReference>
<keyword evidence="14" id="KW-1185">Reference proteome</keyword>